<proteinExistence type="predicted"/>
<organism evidence="1 2">
    <name type="scientific">Araneus ventricosus</name>
    <name type="common">Orbweaver spider</name>
    <name type="synonym">Epeira ventricosa</name>
    <dbReference type="NCBI Taxonomy" id="182803"/>
    <lineage>
        <taxon>Eukaryota</taxon>
        <taxon>Metazoa</taxon>
        <taxon>Ecdysozoa</taxon>
        <taxon>Arthropoda</taxon>
        <taxon>Chelicerata</taxon>
        <taxon>Arachnida</taxon>
        <taxon>Araneae</taxon>
        <taxon>Araneomorphae</taxon>
        <taxon>Entelegynae</taxon>
        <taxon>Araneoidea</taxon>
        <taxon>Araneidae</taxon>
        <taxon>Araneus</taxon>
    </lineage>
</organism>
<reference evidence="1 2" key="1">
    <citation type="journal article" date="2019" name="Sci. Rep.">
        <title>Orb-weaving spider Araneus ventricosus genome elucidates the spidroin gene catalogue.</title>
        <authorList>
            <person name="Kono N."/>
            <person name="Nakamura H."/>
            <person name="Ohtoshi R."/>
            <person name="Moran D.A.P."/>
            <person name="Shinohara A."/>
            <person name="Yoshida Y."/>
            <person name="Fujiwara M."/>
            <person name="Mori M."/>
            <person name="Tomita M."/>
            <person name="Arakawa K."/>
        </authorList>
    </citation>
    <scope>NUCLEOTIDE SEQUENCE [LARGE SCALE GENOMIC DNA]</scope>
</reference>
<name>A0A4Y2APH0_ARAVE</name>
<accession>A0A4Y2APH0</accession>
<gene>
    <name evidence="1" type="ORF">AVEN_83185_1</name>
</gene>
<comment type="caution">
    <text evidence="1">The sequence shown here is derived from an EMBL/GenBank/DDBJ whole genome shotgun (WGS) entry which is preliminary data.</text>
</comment>
<protein>
    <submittedName>
        <fullName evidence="1">Uncharacterized protein</fullName>
    </submittedName>
</protein>
<keyword evidence="2" id="KW-1185">Reference proteome</keyword>
<dbReference type="Proteomes" id="UP000499080">
    <property type="component" value="Unassembled WGS sequence"/>
</dbReference>
<evidence type="ECO:0000313" key="2">
    <source>
        <dbReference type="Proteomes" id="UP000499080"/>
    </source>
</evidence>
<dbReference type="EMBL" id="BGPR01000024">
    <property type="protein sequence ID" value="GBL81126.1"/>
    <property type="molecule type" value="Genomic_DNA"/>
</dbReference>
<evidence type="ECO:0000313" key="1">
    <source>
        <dbReference type="EMBL" id="GBL81126.1"/>
    </source>
</evidence>
<dbReference type="AlphaFoldDB" id="A0A4Y2APH0"/>
<sequence length="113" mass="12959">MQATQPVISIPRATYLPLLSLSNLDPHPAFQRDLQSPPPHFLVLAFVREHRSSSRGSYFSYMTECAKWEKNDVGFPNFKTTTVLLSTNIRIDNGFWREALQMVWSGVAVNVYR</sequence>